<feature type="transmembrane region" description="Helical" evidence="1">
    <location>
        <begin position="38"/>
        <end position="58"/>
    </location>
</feature>
<name>A0A7G9RX12_9FIRM</name>
<protein>
    <submittedName>
        <fullName evidence="2">Uncharacterized protein</fullName>
    </submittedName>
</protein>
<evidence type="ECO:0000256" key="1">
    <source>
        <dbReference type="SAM" id="Phobius"/>
    </source>
</evidence>
<feature type="transmembrane region" description="Helical" evidence="1">
    <location>
        <begin position="7"/>
        <end position="26"/>
    </location>
</feature>
<dbReference type="RefSeq" id="WP_187533269.1">
    <property type="nucleotide sequence ID" value="NZ_CBCSHU010000011.1"/>
</dbReference>
<dbReference type="EMBL" id="CP060715">
    <property type="protein sequence ID" value="QNN60137.1"/>
    <property type="molecule type" value="Genomic_DNA"/>
</dbReference>
<dbReference type="Proteomes" id="UP000515928">
    <property type="component" value="Chromosome"/>
</dbReference>
<keyword evidence="1" id="KW-0812">Transmembrane</keyword>
<gene>
    <name evidence="2" type="ORF">H9L01_07115</name>
</gene>
<organism evidence="2 3">
    <name type="scientific">Erysipelothrix inopinata</name>
    <dbReference type="NCBI Taxonomy" id="225084"/>
    <lineage>
        <taxon>Bacteria</taxon>
        <taxon>Bacillati</taxon>
        <taxon>Bacillota</taxon>
        <taxon>Erysipelotrichia</taxon>
        <taxon>Erysipelotrichales</taxon>
        <taxon>Erysipelotrichaceae</taxon>
        <taxon>Erysipelothrix</taxon>
    </lineage>
</organism>
<dbReference type="KEGG" id="eio:H9L01_07115"/>
<keyword evidence="1" id="KW-0472">Membrane</keyword>
<sequence length="66" mass="7454">MKAKTAIILNIVIIVVSSFLLGMGFGAQYADVFDQTRIPYFIALFGVLIILALFRIIYSIKTKKVW</sequence>
<evidence type="ECO:0000313" key="3">
    <source>
        <dbReference type="Proteomes" id="UP000515928"/>
    </source>
</evidence>
<reference evidence="2 3" key="1">
    <citation type="submission" date="2020-08" db="EMBL/GenBank/DDBJ databases">
        <title>Genome sequence of Erysipelothrix inopinata DSM 15511T.</title>
        <authorList>
            <person name="Hyun D.-W."/>
            <person name="Bae J.-W."/>
        </authorList>
    </citation>
    <scope>NUCLEOTIDE SEQUENCE [LARGE SCALE GENOMIC DNA]</scope>
    <source>
        <strain evidence="2 3">DSM 15511</strain>
    </source>
</reference>
<dbReference type="AlphaFoldDB" id="A0A7G9RX12"/>
<accession>A0A7G9RX12</accession>
<keyword evidence="3" id="KW-1185">Reference proteome</keyword>
<evidence type="ECO:0000313" key="2">
    <source>
        <dbReference type="EMBL" id="QNN60137.1"/>
    </source>
</evidence>
<keyword evidence="1" id="KW-1133">Transmembrane helix</keyword>
<proteinExistence type="predicted"/>